<evidence type="ECO:0000256" key="4">
    <source>
        <dbReference type="ARBA" id="ARBA00022692"/>
    </source>
</evidence>
<dbReference type="SUPFAM" id="SSF161098">
    <property type="entry name" value="MetI-like"/>
    <property type="match status" value="1"/>
</dbReference>
<evidence type="ECO:0000259" key="9">
    <source>
        <dbReference type="PROSITE" id="PS50928"/>
    </source>
</evidence>
<feature type="transmembrane region" description="Helical" evidence="7">
    <location>
        <begin position="264"/>
        <end position="282"/>
    </location>
</feature>
<proteinExistence type="inferred from homology"/>
<dbReference type="PROSITE" id="PS50928">
    <property type="entry name" value="ABC_TM1"/>
    <property type="match status" value="1"/>
</dbReference>
<dbReference type="Proteomes" id="UP001501570">
    <property type="component" value="Unassembled WGS sequence"/>
</dbReference>
<organism evidence="10 11">
    <name type="scientific">Rugosimonospora acidiphila</name>
    <dbReference type="NCBI Taxonomy" id="556531"/>
    <lineage>
        <taxon>Bacteria</taxon>
        <taxon>Bacillati</taxon>
        <taxon>Actinomycetota</taxon>
        <taxon>Actinomycetes</taxon>
        <taxon>Micromonosporales</taxon>
        <taxon>Micromonosporaceae</taxon>
        <taxon>Rugosimonospora</taxon>
    </lineage>
</organism>
<keyword evidence="6 7" id="KW-0472">Membrane</keyword>
<protein>
    <submittedName>
        <fullName evidence="10">Carbohydrate ABC transporter permease</fullName>
    </submittedName>
</protein>
<evidence type="ECO:0000256" key="6">
    <source>
        <dbReference type="ARBA" id="ARBA00023136"/>
    </source>
</evidence>
<name>A0ABP9SAG8_9ACTN</name>
<dbReference type="RefSeq" id="WP_345634427.1">
    <property type="nucleotide sequence ID" value="NZ_BAABJQ010000019.1"/>
</dbReference>
<sequence>MTDTDLTSTVTRPAAPPPPAVAVRPRRRRGVVVDCLLVLVALAFITPFLFTLVASFRTSGDIARNPLGLPHHLTIANYRTSIDQIRYGSSVLNTLLLTLASCVAVSIIGAAASYPLGRLTSHLSSMVYRLFVIGLTIPIFVIIAPLYLLMRDLHLLDSRIGLVIIYTALNLPVSVFFYTSFVRQIPVQLEEAAALDGCGPLRTFFSIVFPLLRPITGTLLTFVSLQVWNNLVVPLVFLQDASKSTVMANAYSFADPHTLQPTQLFPAALLGALPLFLLFLVFQRQVVEGMTQGAVK</sequence>
<keyword evidence="5 7" id="KW-1133">Transmembrane helix</keyword>
<comment type="similarity">
    <text evidence="7">Belongs to the binding-protein-dependent transport system permease family.</text>
</comment>
<keyword evidence="3" id="KW-1003">Cell membrane</keyword>
<feature type="transmembrane region" description="Helical" evidence="7">
    <location>
        <begin position="31"/>
        <end position="56"/>
    </location>
</feature>
<evidence type="ECO:0000256" key="5">
    <source>
        <dbReference type="ARBA" id="ARBA00022989"/>
    </source>
</evidence>
<dbReference type="EMBL" id="BAABJQ010000019">
    <property type="protein sequence ID" value="GAA5193392.1"/>
    <property type="molecule type" value="Genomic_DNA"/>
</dbReference>
<feature type="transmembrane region" description="Helical" evidence="7">
    <location>
        <begin position="126"/>
        <end position="148"/>
    </location>
</feature>
<evidence type="ECO:0000256" key="8">
    <source>
        <dbReference type="SAM" id="MobiDB-lite"/>
    </source>
</evidence>
<dbReference type="InterPro" id="IPR000515">
    <property type="entry name" value="MetI-like"/>
</dbReference>
<dbReference type="PANTHER" id="PTHR43744:SF12">
    <property type="entry name" value="ABC TRANSPORTER PERMEASE PROTEIN MG189-RELATED"/>
    <property type="match status" value="1"/>
</dbReference>
<keyword evidence="2 7" id="KW-0813">Transport</keyword>
<evidence type="ECO:0000313" key="11">
    <source>
        <dbReference type="Proteomes" id="UP001501570"/>
    </source>
</evidence>
<feature type="domain" description="ABC transmembrane type-1" evidence="9">
    <location>
        <begin position="91"/>
        <end position="282"/>
    </location>
</feature>
<keyword evidence="4 7" id="KW-0812">Transmembrane</keyword>
<dbReference type="PANTHER" id="PTHR43744">
    <property type="entry name" value="ABC TRANSPORTER PERMEASE PROTEIN MG189-RELATED-RELATED"/>
    <property type="match status" value="1"/>
</dbReference>
<gene>
    <name evidence="10" type="ORF">GCM10023322_55300</name>
</gene>
<dbReference type="Gene3D" id="1.10.3720.10">
    <property type="entry name" value="MetI-like"/>
    <property type="match status" value="1"/>
</dbReference>
<evidence type="ECO:0000256" key="1">
    <source>
        <dbReference type="ARBA" id="ARBA00004651"/>
    </source>
</evidence>
<evidence type="ECO:0000256" key="7">
    <source>
        <dbReference type="RuleBase" id="RU363032"/>
    </source>
</evidence>
<accession>A0ABP9SAG8</accession>
<comment type="subcellular location">
    <subcellularLocation>
        <location evidence="1 7">Cell membrane</location>
        <topology evidence="1 7">Multi-pass membrane protein</topology>
    </subcellularLocation>
</comment>
<evidence type="ECO:0000256" key="2">
    <source>
        <dbReference type="ARBA" id="ARBA00022448"/>
    </source>
</evidence>
<comment type="caution">
    <text evidence="10">The sequence shown here is derived from an EMBL/GenBank/DDBJ whole genome shotgun (WGS) entry which is preliminary data.</text>
</comment>
<evidence type="ECO:0000313" key="10">
    <source>
        <dbReference type="EMBL" id="GAA5193392.1"/>
    </source>
</evidence>
<keyword evidence="11" id="KW-1185">Reference proteome</keyword>
<feature type="transmembrane region" description="Helical" evidence="7">
    <location>
        <begin position="95"/>
        <end position="114"/>
    </location>
</feature>
<feature type="transmembrane region" description="Helical" evidence="7">
    <location>
        <begin position="160"/>
        <end position="182"/>
    </location>
</feature>
<reference evidence="11" key="1">
    <citation type="journal article" date="2019" name="Int. J. Syst. Evol. Microbiol.">
        <title>The Global Catalogue of Microorganisms (GCM) 10K type strain sequencing project: providing services to taxonomists for standard genome sequencing and annotation.</title>
        <authorList>
            <consortium name="The Broad Institute Genomics Platform"/>
            <consortium name="The Broad Institute Genome Sequencing Center for Infectious Disease"/>
            <person name="Wu L."/>
            <person name="Ma J."/>
        </authorList>
    </citation>
    <scope>NUCLEOTIDE SEQUENCE [LARGE SCALE GENOMIC DNA]</scope>
    <source>
        <strain evidence="11">JCM 18304</strain>
    </source>
</reference>
<feature type="region of interest" description="Disordered" evidence="8">
    <location>
        <begin position="1"/>
        <end position="21"/>
    </location>
</feature>
<dbReference type="InterPro" id="IPR035906">
    <property type="entry name" value="MetI-like_sf"/>
</dbReference>
<feature type="transmembrane region" description="Helical" evidence="7">
    <location>
        <begin position="203"/>
        <end position="228"/>
    </location>
</feature>
<dbReference type="Pfam" id="PF00528">
    <property type="entry name" value="BPD_transp_1"/>
    <property type="match status" value="1"/>
</dbReference>
<evidence type="ECO:0000256" key="3">
    <source>
        <dbReference type="ARBA" id="ARBA00022475"/>
    </source>
</evidence>
<dbReference type="CDD" id="cd06261">
    <property type="entry name" value="TM_PBP2"/>
    <property type="match status" value="1"/>
</dbReference>